<comment type="caution">
    <text evidence="1">The sequence shown here is derived from an EMBL/GenBank/DDBJ whole genome shotgun (WGS) entry which is preliminary data.</text>
</comment>
<reference evidence="1 2" key="1">
    <citation type="submission" date="2018-07" db="EMBL/GenBank/DDBJ databases">
        <title>High quality draft genome sequencing of Enterococcus faecium exhibiting probiotic potential isolated from mucus of freshwater fish.</title>
        <authorList>
            <person name="El-Jeni R."/>
            <person name="Ghedira K."/>
            <person name="Abdelhak S."/>
            <person name="El-Bour M."/>
            <person name="Bouhaouala-Zahar B."/>
        </authorList>
    </citation>
    <scope>NUCLEOTIDE SEQUENCE [LARGE SCALE GENOMIC DNA]</scope>
    <source>
        <strain evidence="1 2">R.A73</strain>
    </source>
</reference>
<proteinExistence type="predicted"/>
<sequence length="60" mass="7307">MYENCFSNFCEISAYFRRSYFWNTVYSEKGTATRLLSQFLIFLIRISELDESFFELMNFS</sequence>
<protein>
    <submittedName>
        <fullName evidence="1">Uncharacterized protein</fullName>
    </submittedName>
</protein>
<accession>A0A7V7GM33</accession>
<dbReference type="AlphaFoldDB" id="A0A7V7GM33"/>
<name>A0A7V7GM33_ENTFC</name>
<evidence type="ECO:0000313" key="1">
    <source>
        <dbReference type="EMBL" id="KAA0690070.1"/>
    </source>
</evidence>
<dbReference type="Proteomes" id="UP000448762">
    <property type="component" value="Unassembled WGS sequence"/>
</dbReference>
<dbReference type="EMBL" id="QOVC01000007">
    <property type="protein sequence ID" value="KAA0690070.1"/>
    <property type="molecule type" value="Genomic_DNA"/>
</dbReference>
<gene>
    <name evidence="1" type="ORF">DTX73_09965</name>
</gene>
<evidence type="ECO:0000313" key="2">
    <source>
        <dbReference type="Proteomes" id="UP000448762"/>
    </source>
</evidence>
<organism evidence="1 2">
    <name type="scientific">Enterococcus faecium</name>
    <name type="common">Streptococcus faecium</name>
    <dbReference type="NCBI Taxonomy" id="1352"/>
    <lineage>
        <taxon>Bacteria</taxon>
        <taxon>Bacillati</taxon>
        <taxon>Bacillota</taxon>
        <taxon>Bacilli</taxon>
        <taxon>Lactobacillales</taxon>
        <taxon>Enterococcaceae</taxon>
        <taxon>Enterococcus</taxon>
    </lineage>
</organism>